<accession>A0A140GYS4</accession>
<feature type="transmembrane region" description="Helical" evidence="1">
    <location>
        <begin position="189"/>
        <end position="211"/>
    </location>
</feature>
<organism evidence="2">
    <name type="scientific">Lotharella oceanica</name>
    <dbReference type="NCBI Taxonomy" id="641309"/>
    <lineage>
        <taxon>Eukaryota</taxon>
        <taxon>Sar</taxon>
        <taxon>Rhizaria</taxon>
        <taxon>Cercozoa</taxon>
        <taxon>Chlorarachniophyceae</taxon>
        <taxon>Lotharella</taxon>
    </lineage>
</organism>
<name>A0A140GYS4_9EUKA</name>
<keyword evidence="1" id="KW-1133">Transmembrane helix</keyword>
<dbReference type="AlphaFoldDB" id="A0A140GYS4"/>
<feature type="transmembrane region" description="Helical" evidence="1">
    <location>
        <begin position="300"/>
        <end position="325"/>
    </location>
</feature>
<dbReference type="EMBL" id="KT806043">
    <property type="protein sequence ID" value="AMN87096.1"/>
    <property type="molecule type" value="Genomic_DNA"/>
</dbReference>
<protein>
    <submittedName>
        <fullName evidence="2">Uncharacterized protein</fullName>
    </submittedName>
</protein>
<dbReference type="GeneID" id="27074351"/>
<geneLocation type="mitochondrion" evidence="2"/>
<reference evidence="2" key="1">
    <citation type="journal article" date="2016" name="Sci. Rep.">
        <title>Comparative genomics of mitochondria in chlorarachniophyte algae: endosymbiotic gene transfer and organellar genome dynamics.</title>
        <authorList>
            <person name="Tanifuji G."/>
            <person name="Archibald J.M."/>
            <person name="Hashimoto T."/>
        </authorList>
    </citation>
    <scope>NUCLEOTIDE SEQUENCE</scope>
    <source>
        <strain evidence="2">CCMP622</strain>
    </source>
</reference>
<dbReference type="RefSeq" id="YP_009240015.1">
    <property type="nucleotide sequence ID" value="NC_029731.1"/>
</dbReference>
<sequence length="734" mass="86990">MGLTLCTCTRKIVECWFWRENRPFYKNGAVNMLREYLLIFYKRASKEASALWAFFLSFFTSAKNFLGGLFNGLNDKETREHFTNRCGLFARRLAYVLPKFFTSQSVRVFLAFLGCLVKGVQSQAVEFCLSRWEGFLGFFYFCKYLWNESVSDRLLRRYTEDAATAFDGYSVGFFRGLFRLRSRYKSFRFVSGGGVCLSILFWLSGAFSGVLWKLYALLRRGLLSLCILWDNWIALGLPRQANIILTALGTGLCVFFCIKIVYWYAVLSCGWLDPFFWGFELLSHWYVHREYAEWHNLYSAYLFTLGLVLPLVTYFFCWYLGFWLLDFSSEGSVVRPYPFTDFELRLGVTFEELYVVTWAWFMNVLAISQGIWYNPADDVVAPYYKTPWCNRPFKIKKGADWWGSWFDYKGNEYHRLSNFFEYLEIIRLIRGPSAYTDGKSFINKQALKQVGMPLFREGDFFHYEPPWFHGLRDDWWLYEDMPGVWLFPGKRAPRLTFKQYDTFIGYYFDDFIHPENLEALEATDYWYRSYHELFVPEEQTYRILAYGVEYASMNQSYRDYGKRPEHLPEMWGPFGTLSGDLHRSTFIYRFRTSLVGWAQEFIQDYSRDIPLSSTVAAHRAFRRTCFHYGIALDYRDWTPLGFFKKVGLDANSWGSFWARFDQSATTRSLYDMEHDAFMFVWWVAPNIRRHTPLGYSRFDRMHRACAHETHIGQTFVLCPHNFVYDTVTTAQLLQ</sequence>
<proteinExistence type="predicted"/>
<gene>
    <name evidence="2" type="ORF">AN617_54</name>
</gene>
<keyword evidence="1" id="KW-0812">Transmembrane</keyword>
<keyword evidence="2" id="KW-0496">Mitochondrion</keyword>
<evidence type="ECO:0000313" key="2">
    <source>
        <dbReference type="EMBL" id="AMN87096.1"/>
    </source>
</evidence>
<evidence type="ECO:0000256" key="1">
    <source>
        <dbReference type="SAM" id="Phobius"/>
    </source>
</evidence>
<feature type="transmembrane region" description="Helical" evidence="1">
    <location>
        <begin position="244"/>
        <end position="265"/>
    </location>
</feature>
<keyword evidence="1" id="KW-0472">Membrane</keyword>